<comment type="catalytic activity">
    <reaction evidence="11">
        <text>ATP + H2O = ADP + phosphate + H(+)</text>
        <dbReference type="Rhea" id="RHEA:13065"/>
        <dbReference type="ChEBI" id="CHEBI:15377"/>
        <dbReference type="ChEBI" id="CHEBI:15378"/>
        <dbReference type="ChEBI" id="CHEBI:30616"/>
        <dbReference type="ChEBI" id="CHEBI:43474"/>
        <dbReference type="ChEBI" id="CHEBI:456216"/>
        <dbReference type="EC" id="5.6.2.4"/>
    </reaction>
</comment>
<dbReference type="PANTHER" id="PTHR11070:SF2">
    <property type="entry name" value="ATP-DEPENDENT DNA HELICASE SRS2"/>
    <property type="match status" value="1"/>
</dbReference>
<evidence type="ECO:0000259" key="13">
    <source>
        <dbReference type="PROSITE" id="PS51198"/>
    </source>
</evidence>
<dbReference type="Pfam" id="PF13361">
    <property type="entry name" value="UvrD_C"/>
    <property type="match status" value="1"/>
</dbReference>
<dbReference type="SUPFAM" id="SSF52540">
    <property type="entry name" value="P-loop containing nucleoside triphosphate hydrolases"/>
    <property type="match status" value="1"/>
</dbReference>
<accession>A0ABY4X775</accession>
<dbReference type="Gene3D" id="3.40.50.300">
    <property type="entry name" value="P-loop containing nucleotide triphosphate hydrolases"/>
    <property type="match status" value="2"/>
</dbReference>
<evidence type="ECO:0000256" key="2">
    <source>
        <dbReference type="ARBA" id="ARBA00022741"/>
    </source>
</evidence>
<dbReference type="Proteomes" id="UP001056937">
    <property type="component" value="Chromosome 1"/>
</dbReference>
<keyword evidence="4 12" id="KW-0347">Helicase</keyword>
<dbReference type="Pfam" id="PF00580">
    <property type="entry name" value="UvrD-helicase"/>
    <property type="match status" value="1"/>
</dbReference>
<sequence>MVKLLTDEQQEAVDWQESLLLTACPGSGKTRTLIAKLVAEIECVRGTPRSICCITYTNTAVQEIEQRASEQLQAGDERYIYVSTIHSFCLHSILRPFAWLRPDLGGARRILTRDSPDFEAICQYAAAQVNLLQLNQADYEAFESLSVDTNGRIIGVALKNDAVCRAAPYFWARCAQLGYIDFGNIVYGAYLLLREHPGIALSLCARHPWFLIDEFQDTTELQVEMLKLLHATRRSKIFAVGDLYQSIYGFTGARPELVAPFGVHIGARSDLSLSLNFRSSRRIVNHAERLFPRLPPMTAAGSTRDYPVDPILIRGGTVFEAITEHFLPALEAQHIALGDATILAKDWFSLITLARELRDFGTPIVGPGARPYKRSRLFAQLAEQLCGAIVEPTGDTTRQLERALFHTVQDATGQARLGLFGFAGRQVLVRLQREALRLANLGHGAIAWLDAMSQATGDILLRAEYVDRIQSGLFYASVQEMKADMIRQKVDIFNLTIEHLGLFASPTRALRLSTIHYAKGREYSAVAVIGLRTGYFPFKYSDDVIAEKRQFYVAITRAEKLLMYVAERDRWGNAPSPFLGPTGLNVLR</sequence>
<keyword evidence="15" id="KW-1185">Reference proteome</keyword>
<keyword evidence="2 12" id="KW-0547">Nucleotide-binding</keyword>
<dbReference type="PROSITE" id="PS51198">
    <property type="entry name" value="UVRD_HELICASE_ATP_BIND"/>
    <property type="match status" value="1"/>
</dbReference>
<proteinExistence type="inferred from homology"/>
<evidence type="ECO:0000256" key="1">
    <source>
        <dbReference type="ARBA" id="ARBA00009922"/>
    </source>
</evidence>
<keyword evidence="3 12" id="KW-0378">Hydrolase</keyword>
<evidence type="ECO:0000256" key="12">
    <source>
        <dbReference type="PROSITE-ProRule" id="PRU00560"/>
    </source>
</evidence>
<dbReference type="RefSeq" id="WP_252166517.1">
    <property type="nucleotide sequence ID" value="NZ_CP084930.1"/>
</dbReference>
<keyword evidence="6" id="KW-0238">DNA-binding</keyword>
<dbReference type="InterPro" id="IPR014016">
    <property type="entry name" value="UvrD-like_ATP-bd"/>
</dbReference>
<reference evidence="14" key="1">
    <citation type="journal article" date="2022" name="Toxins">
        <title>Genomic Analysis of Sphingopyxis sp. USTB-05 for Biodegrading Cyanobacterial Hepatotoxins.</title>
        <authorList>
            <person name="Liu C."/>
            <person name="Xu Q."/>
            <person name="Zhao Z."/>
            <person name="Zhang H."/>
            <person name="Liu X."/>
            <person name="Yin C."/>
            <person name="Liu Y."/>
            <person name="Yan H."/>
        </authorList>
    </citation>
    <scope>NUCLEOTIDE SEQUENCE</scope>
    <source>
        <strain evidence="14">NBD5</strain>
    </source>
</reference>
<keyword evidence="5 12" id="KW-0067">ATP-binding</keyword>
<dbReference type="InterPro" id="IPR014017">
    <property type="entry name" value="DNA_helicase_UvrD-like_C"/>
</dbReference>
<evidence type="ECO:0000256" key="3">
    <source>
        <dbReference type="ARBA" id="ARBA00022801"/>
    </source>
</evidence>
<comment type="catalytic activity">
    <reaction evidence="8">
        <text>Couples ATP hydrolysis with the unwinding of duplex DNA by translocating in the 3'-5' direction.</text>
        <dbReference type="EC" id="5.6.2.4"/>
    </reaction>
</comment>
<dbReference type="InterPro" id="IPR013986">
    <property type="entry name" value="DExx_box_DNA_helicase_dom_sf"/>
</dbReference>
<evidence type="ECO:0000256" key="9">
    <source>
        <dbReference type="ARBA" id="ARBA00034808"/>
    </source>
</evidence>
<evidence type="ECO:0000313" key="14">
    <source>
        <dbReference type="EMBL" id="USI72709.1"/>
    </source>
</evidence>
<organism evidence="14 15">
    <name type="scientific">Sphingomonas morindae</name>
    <dbReference type="NCBI Taxonomy" id="1541170"/>
    <lineage>
        <taxon>Bacteria</taxon>
        <taxon>Pseudomonadati</taxon>
        <taxon>Pseudomonadota</taxon>
        <taxon>Alphaproteobacteria</taxon>
        <taxon>Sphingomonadales</taxon>
        <taxon>Sphingomonadaceae</taxon>
        <taxon>Sphingomonas</taxon>
    </lineage>
</organism>
<dbReference type="Gene3D" id="1.10.10.160">
    <property type="match status" value="1"/>
</dbReference>
<evidence type="ECO:0000256" key="8">
    <source>
        <dbReference type="ARBA" id="ARBA00034617"/>
    </source>
</evidence>
<dbReference type="EMBL" id="CP084930">
    <property type="protein sequence ID" value="USI72709.1"/>
    <property type="molecule type" value="Genomic_DNA"/>
</dbReference>
<comment type="similarity">
    <text evidence="1">Belongs to the helicase family. UvrD subfamily.</text>
</comment>
<evidence type="ECO:0000313" key="15">
    <source>
        <dbReference type="Proteomes" id="UP001056937"/>
    </source>
</evidence>
<evidence type="ECO:0000256" key="11">
    <source>
        <dbReference type="ARBA" id="ARBA00048988"/>
    </source>
</evidence>
<evidence type="ECO:0000256" key="10">
    <source>
        <dbReference type="ARBA" id="ARBA00034923"/>
    </source>
</evidence>
<feature type="domain" description="UvrD-like helicase ATP-binding" evidence="13">
    <location>
        <begin position="2"/>
        <end position="280"/>
    </location>
</feature>
<protein>
    <recommendedName>
        <fullName evidence="9">DNA 3'-5' helicase</fullName>
        <ecNumber evidence="9">5.6.2.4</ecNumber>
    </recommendedName>
    <alternativeName>
        <fullName evidence="10">DNA 3'-5' helicase II</fullName>
    </alternativeName>
</protein>
<evidence type="ECO:0000256" key="7">
    <source>
        <dbReference type="ARBA" id="ARBA00023235"/>
    </source>
</evidence>
<dbReference type="InterPro" id="IPR000212">
    <property type="entry name" value="DNA_helicase_UvrD/REP"/>
</dbReference>
<evidence type="ECO:0000256" key="4">
    <source>
        <dbReference type="ARBA" id="ARBA00022806"/>
    </source>
</evidence>
<dbReference type="EC" id="5.6.2.4" evidence="9"/>
<dbReference type="PANTHER" id="PTHR11070">
    <property type="entry name" value="UVRD / RECB / PCRA DNA HELICASE FAMILY MEMBER"/>
    <property type="match status" value="1"/>
</dbReference>
<evidence type="ECO:0000256" key="6">
    <source>
        <dbReference type="ARBA" id="ARBA00023125"/>
    </source>
</evidence>
<dbReference type="CDD" id="cd17932">
    <property type="entry name" value="DEXQc_UvrD"/>
    <property type="match status" value="1"/>
</dbReference>
<gene>
    <name evidence="14" type="ORF">LHA26_15765</name>
</gene>
<name>A0ABY4X775_9SPHN</name>
<evidence type="ECO:0000256" key="5">
    <source>
        <dbReference type="ARBA" id="ARBA00022840"/>
    </source>
</evidence>
<feature type="binding site" evidence="12">
    <location>
        <begin position="23"/>
        <end position="30"/>
    </location>
    <ligand>
        <name>ATP</name>
        <dbReference type="ChEBI" id="CHEBI:30616"/>
    </ligand>
</feature>
<dbReference type="GO" id="GO:0004386">
    <property type="term" value="F:helicase activity"/>
    <property type="evidence" value="ECO:0007669"/>
    <property type="project" value="UniProtKB-KW"/>
</dbReference>
<keyword evidence="7" id="KW-0413">Isomerase</keyword>
<dbReference type="InterPro" id="IPR027417">
    <property type="entry name" value="P-loop_NTPase"/>
</dbReference>